<dbReference type="CDD" id="cd00130">
    <property type="entry name" value="PAS"/>
    <property type="match status" value="1"/>
</dbReference>
<keyword evidence="11 16" id="KW-1133">Transmembrane helix</keyword>
<keyword evidence="10" id="KW-0067">ATP-binding</keyword>
<evidence type="ECO:0000313" key="24">
    <source>
        <dbReference type="Proteomes" id="UP000439914"/>
    </source>
</evidence>
<dbReference type="PROSITE" id="PS50839">
    <property type="entry name" value="CHASE"/>
    <property type="match status" value="1"/>
</dbReference>
<keyword evidence="25" id="KW-1185">Reference proteome</keyword>
<evidence type="ECO:0000259" key="19">
    <source>
        <dbReference type="PROSITE" id="PS50112"/>
    </source>
</evidence>
<accession>A0A6I4UA39</accession>
<dbReference type="AlphaFoldDB" id="A0A6I4UA39"/>
<feature type="transmembrane region" description="Helical" evidence="16">
    <location>
        <begin position="25"/>
        <end position="44"/>
    </location>
</feature>
<dbReference type="SMART" id="SM00387">
    <property type="entry name" value="HATPase_c"/>
    <property type="match status" value="1"/>
</dbReference>
<protein>
    <recommendedName>
        <fullName evidence="3">histidine kinase</fullName>
        <ecNumber evidence="3">2.7.13.3</ecNumber>
    </recommendedName>
</protein>
<evidence type="ECO:0000256" key="3">
    <source>
        <dbReference type="ARBA" id="ARBA00012438"/>
    </source>
</evidence>
<keyword evidence="9" id="KW-0418">Kinase</keyword>
<dbReference type="Gene3D" id="1.10.287.130">
    <property type="match status" value="1"/>
</dbReference>
<evidence type="ECO:0000256" key="14">
    <source>
        <dbReference type="PROSITE-ProRule" id="PRU00110"/>
    </source>
</evidence>
<evidence type="ECO:0000313" key="23">
    <source>
        <dbReference type="EMBL" id="MXP36021.1"/>
    </source>
</evidence>
<evidence type="ECO:0000259" key="18">
    <source>
        <dbReference type="PROSITE" id="PS50110"/>
    </source>
</evidence>
<reference evidence="23 24" key="1">
    <citation type="submission" date="2019-12" db="EMBL/GenBank/DDBJ databases">
        <title>Genomic-based taxomic classification of the family Erythrobacteraceae.</title>
        <authorList>
            <person name="Xu L."/>
        </authorList>
    </citation>
    <scope>NUCLEOTIDE SEQUENCE [LARGE SCALE GENOMIC DNA]</scope>
    <source>
        <strain evidence="23 24">CGMCC 1.8703</strain>
    </source>
</reference>
<feature type="transmembrane region" description="Helical" evidence="16">
    <location>
        <begin position="51"/>
        <end position="74"/>
    </location>
</feature>
<evidence type="ECO:0000256" key="13">
    <source>
        <dbReference type="ARBA" id="ARBA00023136"/>
    </source>
</evidence>
<dbReference type="EC" id="2.7.13.3" evidence="3"/>
<dbReference type="SUPFAM" id="SSF47384">
    <property type="entry name" value="Homodimeric domain of signal transducing histidine kinase"/>
    <property type="match status" value="1"/>
</dbReference>
<keyword evidence="7 16" id="KW-0812">Transmembrane</keyword>
<keyword evidence="6" id="KW-0808">Transferase</keyword>
<dbReference type="CDD" id="cd16922">
    <property type="entry name" value="HATPase_EvgS-ArcB-TorS-like"/>
    <property type="match status" value="1"/>
</dbReference>
<feature type="domain" description="Histidine kinase" evidence="17">
    <location>
        <begin position="683"/>
        <end position="905"/>
    </location>
</feature>
<feature type="transmembrane region" description="Helical" evidence="16">
    <location>
        <begin position="138"/>
        <end position="164"/>
    </location>
</feature>
<dbReference type="Gene3D" id="3.30.450.20">
    <property type="entry name" value="PAS domain"/>
    <property type="match status" value="1"/>
</dbReference>
<evidence type="ECO:0000256" key="2">
    <source>
        <dbReference type="ARBA" id="ARBA00004651"/>
    </source>
</evidence>
<dbReference type="InterPro" id="IPR003661">
    <property type="entry name" value="HisK_dim/P_dom"/>
</dbReference>
<dbReference type="InterPro" id="IPR035965">
    <property type="entry name" value="PAS-like_dom_sf"/>
</dbReference>
<dbReference type="CDD" id="cd17546">
    <property type="entry name" value="REC_hyHK_CKI1_RcsC-like"/>
    <property type="match status" value="1"/>
</dbReference>
<dbReference type="PROSITE" id="PS50112">
    <property type="entry name" value="PAS"/>
    <property type="match status" value="1"/>
</dbReference>
<dbReference type="CDD" id="cd00082">
    <property type="entry name" value="HisKA"/>
    <property type="match status" value="1"/>
</dbReference>
<comment type="subcellular location">
    <subcellularLocation>
        <location evidence="2">Cell membrane</location>
        <topology evidence="2">Multi-pass membrane protein</topology>
    </subcellularLocation>
</comment>
<dbReference type="InterPro" id="IPR036097">
    <property type="entry name" value="HisK_dim/P_sf"/>
</dbReference>
<organism evidence="23 24">
    <name type="scientific">Qipengyuania citrea</name>
    <dbReference type="NCBI Taxonomy" id="225971"/>
    <lineage>
        <taxon>Bacteria</taxon>
        <taxon>Pseudomonadati</taxon>
        <taxon>Pseudomonadota</taxon>
        <taxon>Alphaproteobacteria</taxon>
        <taxon>Sphingomonadales</taxon>
        <taxon>Erythrobacteraceae</taxon>
        <taxon>Qipengyuania</taxon>
    </lineage>
</organism>
<dbReference type="InterPro" id="IPR004358">
    <property type="entry name" value="Sig_transdc_His_kin-like_C"/>
</dbReference>
<dbReference type="RefSeq" id="WP_160766959.1">
    <property type="nucleotide sequence ID" value="NZ_JAUSWK010000001.1"/>
</dbReference>
<dbReference type="InterPro" id="IPR013655">
    <property type="entry name" value="PAS_fold_3"/>
</dbReference>
<dbReference type="Pfam" id="PF03924">
    <property type="entry name" value="CHASE"/>
    <property type="match status" value="1"/>
</dbReference>
<dbReference type="InterPro" id="IPR007895">
    <property type="entry name" value="MASE1"/>
</dbReference>
<dbReference type="PROSITE" id="PS50109">
    <property type="entry name" value="HIS_KIN"/>
    <property type="match status" value="1"/>
</dbReference>
<dbReference type="InterPro" id="IPR001789">
    <property type="entry name" value="Sig_transdc_resp-reg_receiver"/>
</dbReference>
<dbReference type="InterPro" id="IPR036641">
    <property type="entry name" value="HPT_dom_sf"/>
</dbReference>
<feature type="modified residue" description="Phosphohistidine" evidence="14">
    <location>
        <position position="1110"/>
    </location>
</feature>
<dbReference type="Gene3D" id="3.30.565.10">
    <property type="entry name" value="Histidine kinase-like ATPase, C-terminal domain"/>
    <property type="match status" value="1"/>
</dbReference>
<proteinExistence type="predicted"/>
<evidence type="ECO:0000256" key="8">
    <source>
        <dbReference type="ARBA" id="ARBA00022741"/>
    </source>
</evidence>
<evidence type="ECO:0000259" key="17">
    <source>
        <dbReference type="PROSITE" id="PS50109"/>
    </source>
</evidence>
<dbReference type="EMBL" id="WTYG01000002">
    <property type="protein sequence ID" value="MXP36021.1"/>
    <property type="molecule type" value="Genomic_DNA"/>
</dbReference>
<dbReference type="Proteomes" id="UP001238601">
    <property type="component" value="Unassembled WGS sequence"/>
</dbReference>
<feature type="modified residue" description="4-aspartylphosphate" evidence="15">
    <location>
        <position position="983"/>
    </location>
</feature>
<keyword evidence="8" id="KW-0547">Nucleotide-binding</keyword>
<feature type="transmembrane region" description="Helical" evidence="16">
    <location>
        <begin position="94"/>
        <end position="117"/>
    </location>
</feature>
<dbReference type="PROSITE" id="PS50894">
    <property type="entry name" value="HPT"/>
    <property type="match status" value="1"/>
</dbReference>
<evidence type="ECO:0000313" key="22">
    <source>
        <dbReference type="EMBL" id="MDQ0564963.1"/>
    </source>
</evidence>
<keyword evidence="12" id="KW-0902">Two-component regulatory system</keyword>
<evidence type="ECO:0000256" key="10">
    <source>
        <dbReference type="ARBA" id="ARBA00022840"/>
    </source>
</evidence>
<dbReference type="Gene3D" id="3.30.450.350">
    <property type="entry name" value="CHASE domain"/>
    <property type="match status" value="1"/>
</dbReference>
<dbReference type="InterPro" id="IPR005467">
    <property type="entry name" value="His_kinase_dom"/>
</dbReference>
<dbReference type="InterPro" id="IPR008207">
    <property type="entry name" value="Sig_transdc_His_kin_Hpt_dom"/>
</dbReference>
<sequence>MSQRHKAGGSANLGTVLQPRNLRDIGLLAICYFVAGYIGLSLAVPPGYATIIWPASGVALCALLLRGPVIWPGIWLGSFALNVMNGFDRANFDSAVPIIAIAAVVAAAASIQALVGLRLAQRFSESIELSRLRRMGMAVLLVIALPCLIVPTIGTGTLLAAGAIGPDMVLENWRTWYIGDFFGVLLIIPILLLSHRSPVEVRWHDRSLQGASSLVAISLVTTLLLTFYAWQFISEREYGQAEANFVAIADETDNALRYRLQIYQRALEAGAAFVAVNESVSPAEWREYVAQLDMTRAYPGMRGFGTFEFVSADDLPAFRDNFIREFGDRFEIHPEVMRDEHYVINRIEPLESNLAALGLDLAFEEGRRDAIALSRTSEEPVLTRPIVLVQDAKQGAGFLLMRPVFDRAGEPTGKWVYAPVVAEELVSALTPGQGDQFALEVFHGDEPAADALLFSTTAKNAAARFVVTRTVELAGQPISLRWSSLTPFEQRNSSSAPALVLGSGILITILLGLLLTIFLRRESDVVRKVEEATAELAERNRMLEMAEATAHIGHWHFDLVNEDIRWSDEVFRLHGLAPEEAPPLDRAFEFYHPEDRLRVEDTLDQAIASGESCRFKARILTADGQTRHVEVIGRVDTCEGGEASALFGVMIDRTPETLMRERLTETLEEARAADKAKTSFLANMSHEIRTPMNGVIGFTELALSEEKEPAQKRRLQIIADSGNAMLRLLNDLLDFAKIEAKQMAIVSEPTDLRHTLRSCQRLMEPVAQSQDLKLKLDIDPALPPMVLVDKMRFRQIVLNLVGNALKFTMEGEVTIAASVARRASEPGDNIEVTVRDTGIGIAADRLESIFEKFTQADDTTARRFGGTGLGLPISAELAELMGGDLRAESEPGVGSAFILSIPLEASAAQVAQQAAEAPSGDCGHDVTLRVLVAEDNPVNQELTMAMVDKSGHECELAQDGREAVEAVLNAKRNGSPYDLVLMDMQMPEMDGLEATRAIRAAGFDGDTLPIITVTANAYADDIQRCKAAGMQAHLAKPLRLKDLCAAIAHWSSRVVIEPRSEENAIEEETDPRLRIMFDERKTAALDALASALGENEITEDRKKEVASLLHQIAGVAGYFGQAALGETCREYERKILASQTDRDSRELMETIRGQISTVAAGASAES</sequence>
<dbReference type="GO" id="GO:0000155">
    <property type="term" value="F:phosphorelay sensor kinase activity"/>
    <property type="evidence" value="ECO:0007669"/>
    <property type="project" value="InterPro"/>
</dbReference>
<reference evidence="22 25" key="2">
    <citation type="submission" date="2023-07" db="EMBL/GenBank/DDBJ databases">
        <title>Genomic Encyclopedia of Type Strains, Phase IV (KMG-IV): sequencing the most valuable type-strain genomes for metagenomic binning, comparative biology and taxonomic classification.</title>
        <authorList>
            <person name="Goeker M."/>
        </authorList>
    </citation>
    <scope>NUCLEOTIDE SEQUENCE [LARGE SCALE GENOMIC DNA]</scope>
    <source>
        <strain evidence="22 25">DSM 14432</strain>
    </source>
</reference>
<dbReference type="InterPro" id="IPR000014">
    <property type="entry name" value="PAS"/>
</dbReference>
<evidence type="ECO:0000256" key="11">
    <source>
        <dbReference type="ARBA" id="ARBA00022989"/>
    </source>
</evidence>
<dbReference type="GO" id="GO:0005886">
    <property type="term" value="C:plasma membrane"/>
    <property type="evidence" value="ECO:0007669"/>
    <property type="project" value="UniProtKB-SubCell"/>
</dbReference>
<dbReference type="GeneID" id="93685316"/>
<dbReference type="Pfam" id="PF00512">
    <property type="entry name" value="HisKA"/>
    <property type="match status" value="1"/>
</dbReference>
<evidence type="ECO:0000256" key="5">
    <source>
        <dbReference type="ARBA" id="ARBA00022553"/>
    </source>
</evidence>
<feature type="transmembrane region" description="Helical" evidence="16">
    <location>
        <begin position="176"/>
        <end position="193"/>
    </location>
</feature>
<dbReference type="Pfam" id="PF02518">
    <property type="entry name" value="HATPase_c"/>
    <property type="match status" value="1"/>
</dbReference>
<dbReference type="InterPro" id="IPR003594">
    <property type="entry name" value="HATPase_dom"/>
</dbReference>
<feature type="domain" description="CHASE" evidence="20">
    <location>
        <begin position="332"/>
        <end position="405"/>
    </location>
</feature>
<dbReference type="Gene3D" id="3.40.50.2300">
    <property type="match status" value="1"/>
</dbReference>
<dbReference type="Pfam" id="PF05231">
    <property type="entry name" value="MASE1"/>
    <property type="match status" value="1"/>
</dbReference>
<keyword evidence="5 15" id="KW-0597">Phosphoprotein</keyword>
<keyword evidence="4" id="KW-1003">Cell membrane</keyword>
<dbReference type="InterPro" id="IPR036890">
    <property type="entry name" value="HATPase_C_sf"/>
</dbReference>
<evidence type="ECO:0000256" key="6">
    <source>
        <dbReference type="ARBA" id="ARBA00022679"/>
    </source>
</evidence>
<dbReference type="PANTHER" id="PTHR45339:SF1">
    <property type="entry name" value="HYBRID SIGNAL TRANSDUCTION HISTIDINE KINASE J"/>
    <property type="match status" value="1"/>
</dbReference>
<dbReference type="InterPro" id="IPR006189">
    <property type="entry name" value="CHASE_dom"/>
</dbReference>
<evidence type="ECO:0000256" key="1">
    <source>
        <dbReference type="ARBA" id="ARBA00000085"/>
    </source>
</evidence>
<gene>
    <name evidence="23" type="ORF">GRI55_09570</name>
    <name evidence="22" type="ORF">QOZ97_000473</name>
</gene>
<dbReference type="InterPro" id="IPR042240">
    <property type="entry name" value="CHASE_sf"/>
</dbReference>
<dbReference type="EMBL" id="JAUSWK010000001">
    <property type="protein sequence ID" value="MDQ0564963.1"/>
    <property type="molecule type" value="Genomic_DNA"/>
</dbReference>
<dbReference type="Pfam" id="PF08447">
    <property type="entry name" value="PAS_3"/>
    <property type="match status" value="1"/>
</dbReference>
<evidence type="ECO:0000256" key="15">
    <source>
        <dbReference type="PROSITE-ProRule" id="PRU00169"/>
    </source>
</evidence>
<evidence type="ECO:0000256" key="12">
    <source>
        <dbReference type="ARBA" id="ARBA00023012"/>
    </source>
</evidence>
<dbReference type="GO" id="GO:0005524">
    <property type="term" value="F:ATP binding"/>
    <property type="evidence" value="ECO:0007669"/>
    <property type="project" value="UniProtKB-KW"/>
</dbReference>
<dbReference type="PROSITE" id="PS50110">
    <property type="entry name" value="RESPONSE_REGULATORY"/>
    <property type="match status" value="1"/>
</dbReference>
<dbReference type="SUPFAM" id="SSF52172">
    <property type="entry name" value="CheY-like"/>
    <property type="match status" value="1"/>
</dbReference>
<dbReference type="SMART" id="SM00448">
    <property type="entry name" value="REC"/>
    <property type="match status" value="1"/>
</dbReference>
<evidence type="ECO:0000259" key="20">
    <source>
        <dbReference type="PROSITE" id="PS50839"/>
    </source>
</evidence>
<dbReference type="InterPro" id="IPR011006">
    <property type="entry name" value="CheY-like_superfamily"/>
</dbReference>
<feature type="domain" description="PAS" evidence="19">
    <location>
        <begin position="538"/>
        <end position="610"/>
    </location>
</feature>
<dbReference type="Pfam" id="PF01627">
    <property type="entry name" value="Hpt"/>
    <property type="match status" value="1"/>
</dbReference>
<evidence type="ECO:0000256" key="9">
    <source>
        <dbReference type="ARBA" id="ARBA00022777"/>
    </source>
</evidence>
<evidence type="ECO:0000256" key="16">
    <source>
        <dbReference type="SAM" id="Phobius"/>
    </source>
</evidence>
<evidence type="ECO:0000256" key="4">
    <source>
        <dbReference type="ARBA" id="ARBA00022475"/>
    </source>
</evidence>
<dbReference type="SMART" id="SM00388">
    <property type="entry name" value="HisKA"/>
    <property type="match status" value="1"/>
</dbReference>
<evidence type="ECO:0000259" key="21">
    <source>
        <dbReference type="PROSITE" id="PS50894"/>
    </source>
</evidence>
<feature type="domain" description="HPt" evidence="21">
    <location>
        <begin position="1066"/>
        <end position="1166"/>
    </location>
</feature>
<dbReference type="Gene3D" id="1.20.120.160">
    <property type="entry name" value="HPT domain"/>
    <property type="match status" value="1"/>
</dbReference>
<dbReference type="SUPFAM" id="SSF47226">
    <property type="entry name" value="Histidine-containing phosphotransfer domain, HPT domain"/>
    <property type="match status" value="1"/>
</dbReference>
<dbReference type="PRINTS" id="PR00344">
    <property type="entry name" value="BCTRLSENSOR"/>
</dbReference>
<keyword evidence="13 16" id="KW-0472">Membrane</keyword>
<dbReference type="SMART" id="SM01079">
    <property type="entry name" value="CHASE"/>
    <property type="match status" value="1"/>
</dbReference>
<dbReference type="NCBIfam" id="TIGR00229">
    <property type="entry name" value="sensory_box"/>
    <property type="match status" value="1"/>
</dbReference>
<dbReference type="Pfam" id="PF00072">
    <property type="entry name" value="Response_reg"/>
    <property type="match status" value="1"/>
</dbReference>
<dbReference type="SUPFAM" id="SSF55874">
    <property type="entry name" value="ATPase domain of HSP90 chaperone/DNA topoisomerase II/histidine kinase"/>
    <property type="match status" value="1"/>
</dbReference>
<dbReference type="Proteomes" id="UP000439914">
    <property type="component" value="Unassembled WGS sequence"/>
</dbReference>
<name>A0A6I4UA39_9SPHN</name>
<dbReference type="SUPFAM" id="SSF55785">
    <property type="entry name" value="PYP-like sensor domain (PAS domain)"/>
    <property type="match status" value="1"/>
</dbReference>
<evidence type="ECO:0000313" key="25">
    <source>
        <dbReference type="Proteomes" id="UP001238601"/>
    </source>
</evidence>
<comment type="caution">
    <text evidence="23">The sequence shown here is derived from an EMBL/GenBank/DDBJ whole genome shotgun (WGS) entry which is preliminary data.</text>
</comment>
<dbReference type="PANTHER" id="PTHR45339">
    <property type="entry name" value="HYBRID SIGNAL TRANSDUCTION HISTIDINE KINASE J"/>
    <property type="match status" value="1"/>
</dbReference>
<feature type="transmembrane region" description="Helical" evidence="16">
    <location>
        <begin position="214"/>
        <end position="233"/>
    </location>
</feature>
<evidence type="ECO:0000256" key="7">
    <source>
        <dbReference type="ARBA" id="ARBA00022692"/>
    </source>
</evidence>
<comment type="catalytic activity">
    <reaction evidence="1">
        <text>ATP + protein L-histidine = ADP + protein N-phospho-L-histidine.</text>
        <dbReference type="EC" id="2.7.13.3"/>
    </reaction>
</comment>
<dbReference type="FunFam" id="3.30.565.10:FF:000010">
    <property type="entry name" value="Sensor histidine kinase RcsC"/>
    <property type="match status" value="1"/>
</dbReference>
<feature type="domain" description="Response regulatory" evidence="18">
    <location>
        <begin position="929"/>
        <end position="1051"/>
    </location>
</feature>
<dbReference type="FunFam" id="1.10.287.130:FF:000004">
    <property type="entry name" value="Ethylene receptor 1"/>
    <property type="match status" value="1"/>
</dbReference>